<dbReference type="PANTHER" id="PTHR35580">
    <property type="entry name" value="CELL SURFACE GLYCOPROTEIN (S-LAYER PROTEIN)-LIKE PROTEIN"/>
    <property type="match status" value="1"/>
</dbReference>
<dbReference type="STRING" id="1121959.SAMN02746009_00481"/>
<gene>
    <name evidence="3" type="ORF">SAMN02746009_00481</name>
</gene>
<dbReference type="InterPro" id="IPR035986">
    <property type="entry name" value="PKD_dom_sf"/>
</dbReference>
<dbReference type="OrthoDB" id="1521709at2"/>
<dbReference type="Proteomes" id="UP000183947">
    <property type="component" value="Unassembled WGS sequence"/>
</dbReference>
<dbReference type="SMART" id="SM00089">
    <property type="entry name" value="PKD"/>
    <property type="match status" value="2"/>
</dbReference>
<dbReference type="Gene3D" id="2.60.40.10">
    <property type="entry name" value="Immunoglobulins"/>
    <property type="match status" value="2"/>
</dbReference>
<dbReference type="Pfam" id="PF18911">
    <property type="entry name" value="PKD_4"/>
    <property type="match status" value="2"/>
</dbReference>
<dbReference type="InterPro" id="IPR010620">
    <property type="entry name" value="SBBP_repeat"/>
</dbReference>
<dbReference type="Pfam" id="PF06739">
    <property type="entry name" value="SBBP"/>
    <property type="match status" value="1"/>
</dbReference>
<dbReference type="InterPro" id="IPR052918">
    <property type="entry name" value="Motility_Chemotaxis_Reg"/>
</dbReference>
<dbReference type="InterPro" id="IPR057708">
    <property type="entry name" value="DUF7948"/>
</dbReference>
<dbReference type="EMBL" id="FRAS01000001">
    <property type="protein sequence ID" value="SHK16602.1"/>
    <property type="molecule type" value="Genomic_DNA"/>
</dbReference>
<keyword evidence="4" id="KW-1185">Reference proteome</keyword>
<evidence type="ECO:0000256" key="1">
    <source>
        <dbReference type="SAM" id="SignalP"/>
    </source>
</evidence>
<dbReference type="NCBIfam" id="TIGR04131">
    <property type="entry name" value="Bac_Flav_CTERM"/>
    <property type="match status" value="1"/>
</dbReference>
<dbReference type="InterPro" id="IPR013783">
    <property type="entry name" value="Ig-like_fold"/>
</dbReference>
<dbReference type="InterPro" id="IPR044023">
    <property type="entry name" value="Ig_7"/>
</dbReference>
<keyword evidence="1" id="KW-0732">Signal</keyword>
<name>A0A1M6Q8M6_9BACT</name>
<evidence type="ECO:0000313" key="4">
    <source>
        <dbReference type="Proteomes" id="UP000183947"/>
    </source>
</evidence>
<dbReference type="SUPFAM" id="SSF49299">
    <property type="entry name" value="PKD domain"/>
    <property type="match status" value="2"/>
</dbReference>
<dbReference type="Pfam" id="PF19081">
    <property type="entry name" value="Ig_7"/>
    <property type="match status" value="1"/>
</dbReference>
<evidence type="ECO:0000313" key="3">
    <source>
        <dbReference type="EMBL" id="SHK16602.1"/>
    </source>
</evidence>
<protein>
    <submittedName>
        <fullName evidence="3">Gliding motility-associated C-terminal domain-containing protein</fullName>
    </submittedName>
</protein>
<dbReference type="CDD" id="cd00146">
    <property type="entry name" value="PKD"/>
    <property type="match status" value="1"/>
</dbReference>
<proteinExistence type="predicted"/>
<dbReference type="InterPro" id="IPR026341">
    <property type="entry name" value="T9SS_type_B"/>
</dbReference>
<dbReference type="RefSeq" id="WP_084548761.1">
    <property type="nucleotide sequence ID" value="NZ_FRAS01000001.1"/>
</dbReference>
<dbReference type="InterPro" id="IPR022409">
    <property type="entry name" value="PKD/Chitinase_dom"/>
</dbReference>
<dbReference type="Pfam" id="PF13585">
    <property type="entry name" value="CHU_C"/>
    <property type="match status" value="1"/>
</dbReference>
<feature type="domain" description="PKD" evidence="2">
    <location>
        <begin position="769"/>
        <end position="831"/>
    </location>
</feature>
<evidence type="ECO:0000259" key="2">
    <source>
        <dbReference type="PROSITE" id="PS50093"/>
    </source>
</evidence>
<dbReference type="PROSITE" id="PS50093">
    <property type="entry name" value="PKD"/>
    <property type="match status" value="2"/>
</dbReference>
<feature type="domain" description="PKD" evidence="2">
    <location>
        <begin position="915"/>
        <end position="969"/>
    </location>
</feature>
<sequence length="1080" mass="114547">MSLSTLSGRRLYGLPRLLTAVSLLASAPAVAQLAAPKVAAPTATRQLQFIANRNQWAKPVMFATDVPGGRLYLERGRLLQTLYDTKQVEELHHHKPDGKDHRVKAHAYSVTFVGANLQAAVKGETETGEVSNYFLGKDQSKWASNVPSFEEVRYKELYPGTNLRFYTNKEHLEYDFEVAAGADTRRIQLRYEGQQKLSIVKGALHVATSVGTVIEQSPVAYQLVNGQKVNVPCNYVLSANNTLTFGFPQGYNRAQPLVIDPVLVYSSYTGSSASNFGYTATYDAQGNLYAGGTVFDPGYPTTTGAYDVSYAGAQDYGIMKFNPTATTRTASRIYATYVGGNSDDHPHSMVVDPAGNLVIMGTTNSSDFPTTTGAYDRSFNTGADIVISKLNPTGTQLLASTFFGGNGVDGQVTSSLDNNYNDTYRGDVTTDPQGNIYLATLTSSANFPAVNGFQMTKAANSDAVVAKFNSGLTALTWSTFLGGSGQDAAYSVQVDSTGTVFVSGGTTSTNFPGTLGGLHPQYRGGSADGFVARLSANGNDLFQSSYIGTSAYDQAYFLQLDRQGDVYLFGQTDGLYPVTTGVYSNPGSPQFIHKLNRALNTTLFSTVIGNGSTGNSNISPTAFLVDNCGQILLSGFGGNINNMPITPNAIQSSSTGSSGDFGYFYIMQLSANAGGLVYGTYFGNGSCHVDGGTSRFDKKGIIYQSMCVGSGSGGTQLPITPNGWSATNGDSWNNAAFKIDVLQLDASFTPSNVPNGSRIRTGCAPLTVFFTRPSVSGTSTSWDFGNGQTSGNATALVSTVYNTPGRYVVRLTVTDPSNCIQSATATDTIVVYGLPRAAAGPDKTICEGGSTTLSVPDAGPGVTYSWFPPLGLNTSTGRTVVASPTATTFYILTANNVNGGCTAKDTVVVNVAPRPRVTATASTLNELAGTPVNFTASATGGTVSSYTWDFGDGTTGTGATTSHTYSNPGPNGTTYQVRLTSRSGPNGGCEEVQNLAVFVRGVEKPNIITPNGDGKNDTFRPFLTFQPVNIQIFNRWGKKVFEQSNYTDGWGKNNVPGGVYYYLLESSTGESWKGWVEVVR</sequence>
<dbReference type="PANTHER" id="PTHR35580:SF1">
    <property type="entry name" value="PHYTASE-LIKE DOMAIN-CONTAINING PROTEIN"/>
    <property type="match status" value="1"/>
</dbReference>
<dbReference type="AlphaFoldDB" id="A0A1M6Q8M6"/>
<accession>A0A1M6Q8M6</accession>
<reference evidence="4" key="1">
    <citation type="submission" date="2016-11" db="EMBL/GenBank/DDBJ databases">
        <authorList>
            <person name="Varghese N."/>
            <person name="Submissions S."/>
        </authorList>
    </citation>
    <scope>NUCLEOTIDE SEQUENCE [LARGE SCALE GENOMIC DNA]</scope>
    <source>
        <strain evidence="4">DSM 18569</strain>
    </source>
</reference>
<dbReference type="InterPro" id="IPR000601">
    <property type="entry name" value="PKD_dom"/>
</dbReference>
<organism evidence="3 4">
    <name type="scientific">Hymenobacter psychrotolerans DSM 18569</name>
    <dbReference type="NCBI Taxonomy" id="1121959"/>
    <lineage>
        <taxon>Bacteria</taxon>
        <taxon>Pseudomonadati</taxon>
        <taxon>Bacteroidota</taxon>
        <taxon>Cytophagia</taxon>
        <taxon>Cytophagales</taxon>
        <taxon>Hymenobacteraceae</taxon>
        <taxon>Hymenobacter</taxon>
    </lineage>
</organism>
<feature type="signal peptide" evidence="1">
    <location>
        <begin position="1"/>
        <end position="31"/>
    </location>
</feature>
<dbReference type="Pfam" id="PF25778">
    <property type="entry name" value="DUF7948"/>
    <property type="match status" value="1"/>
</dbReference>
<feature type="chain" id="PRO_5012545282" evidence="1">
    <location>
        <begin position="32"/>
        <end position="1080"/>
    </location>
</feature>